<evidence type="ECO:0000313" key="2">
    <source>
        <dbReference type="EMBL" id="SBR72383.1"/>
    </source>
</evidence>
<keyword evidence="1" id="KW-0812">Transmembrane</keyword>
<keyword evidence="1" id="KW-0472">Membrane</keyword>
<name>A0A1A8NTP4_9TELE</name>
<keyword evidence="1" id="KW-1133">Transmembrane helix</keyword>
<feature type="non-terminal residue" evidence="2">
    <location>
        <position position="50"/>
    </location>
</feature>
<accession>A0A1A8NTP4</accession>
<proteinExistence type="predicted"/>
<sequence>FLAESPPCPSPDPNHNTLTAVLGGFDFSFMILSLTNMIVLKCVSASMQWS</sequence>
<protein>
    <submittedName>
        <fullName evidence="2">Uncharacterized protein</fullName>
    </submittedName>
</protein>
<feature type="transmembrane region" description="Helical" evidence="1">
    <location>
        <begin position="20"/>
        <end position="40"/>
    </location>
</feature>
<evidence type="ECO:0000256" key="1">
    <source>
        <dbReference type="SAM" id="Phobius"/>
    </source>
</evidence>
<dbReference type="AlphaFoldDB" id="A0A1A8NTP4"/>
<gene>
    <name evidence="2" type="primary">BX000468.1</name>
</gene>
<organism evidence="2">
    <name type="scientific">Nothobranchius rachovii</name>
    <name type="common">bluefin notho</name>
    <dbReference type="NCBI Taxonomy" id="451742"/>
    <lineage>
        <taxon>Eukaryota</taxon>
        <taxon>Metazoa</taxon>
        <taxon>Chordata</taxon>
        <taxon>Craniata</taxon>
        <taxon>Vertebrata</taxon>
        <taxon>Euteleostomi</taxon>
        <taxon>Actinopterygii</taxon>
        <taxon>Neopterygii</taxon>
        <taxon>Teleostei</taxon>
        <taxon>Neoteleostei</taxon>
        <taxon>Acanthomorphata</taxon>
        <taxon>Ovalentaria</taxon>
        <taxon>Atherinomorphae</taxon>
        <taxon>Cyprinodontiformes</taxon>
        <taxon>Nothobranchiidae</taxon>
        <taxon>Nothobranchius</taxon>
    </lineage>
</organism>
<reference evidence="2" key="1">
    <citation type="submission" date="2016-05" db="EMBL/GenBank/DDBJ databases">
        <authorList>
            <person name="Lavstsen T."/>
            <person name="Jespersen J.S."/>
        </authorList>
    </citation>
    <scope>NUCLEOTIDE SEQUENCE</scope>
    <source>
        <tissue evidence="2">Brain</tissue>
    </source>
</reference>
<dbReference type="EMBL" id="HAEH01003859">
    <property type="protein sequence ID" value="SBR72383.1"/>
    <property type="molecule type" value="Transcribed_RNA"/>
</dbReference>
<reference evidence="2" key="2">
    <citation type="submission" date="2016-06" db="EMBL/GenBank/DDBJ databases">
        <title>The genome of a short-lived fish provides insights into sex chromosome evolution and the genetic control of aging.</title>
        <authorList>
            <person name="Reichwald K."/>
            <person name="Felder M."/>
            <person name="Petzold A."/>
            <person name="Koch P."/>
            <person name="Groth M."/>
            <person name="Platzer M."/>
        </authorList>
    </citation>
    <scope>NUCLEOTIDE SEQUENCE</scope>
    <source>
        <tissue evidence="2">Brain</tissue>
    </source>
</reference>
<feature type="non-terminal residue" evidence="2">
    <location>
        <position position="1"/>
    </location>
</feature>